<feature type="region of interest" description="Disordered" evidence="2">
    <location>
        <begin position="1"/>
        <end position="20"/>
    </location>
</feature>
<comment type="similarity">
    <text evidence="1">Belongs to the serpin family.</text>
</comment>
<proteinExistence type="inferred from homology"/>
<dbReference type="GO" id="GO:0005615">
    <property type="term" value="C:extracellular space"/>
    <property type="evidence" value="ECO:0007669"/>
    <property type="project" value="InterPro"/>
</dbReference>
<dbReference type="PANTHER" id="PTHR11461">
    <property type="entry name" value="SERINE PROTEASE INHIBITOR, SERPIN"/>
    <property type="match status" value="1"/>
</dbReference>
<dbReference type="InterPro" id="IPR042178">
    <property type="entry name" value="Serpin_sf_1"/>
</dbReference>
<protein>
    <recommendedName>
        <fullName evidence="3">Serpin domain-containing protein</fullName>
    </recommendedName>
</protein>
<evidence type="ECO:0000313" key="5">
    <source>
        <dbReference type="Proteomes" id="UP000585474"/>
    </source>
</evidence>
<dbReference type="PANTHER" id="PTHR11461:SF340">
    <property type="entry name" value="SERPIN DOMAIN-CONTAINING PROTEIN"/>
    <property type="match status" value="1"/>
</dbReference>
<feature type="domain" description="Serpin" evidence="3">
    <location>
        <begin position="66"/>
        <end position="192"/>
    </location>
</feature>
<dbReference type="SUPFAM" id="SSF56574">
    <property type="entry name" value="Serpins"/>
    <property type="match status" value="1"/>
</dbReference>
<keyword evidence="5" id="KW-1185">Reference proteome</keyword>
<dbReference type="InterPro" id="IPR036186">
    <property type="entry name" value="Serpin_sf"/>
</dbReference>
<reference evidence="5" key="1">
    <citation type="submission" date="2019-07" db="EMBL/GenBank/DDBJ databases">
        <title>De Novo Assembly of kiwifruit Actinidia rufa.</title>
        <authorList>
            <person name="Sugita-Konishi S."/>
            <person name="Sato K."/>
            <person name="Mori E."/>
            <person name="Abe Y."/>
            <person name="Kisaki G."/>
            <person name="Hamano K."/>
            <person name="Suezawa K."/>
            <person name="Otani M."/>
            <person name="Fukuda T."/>
            <person name="Manabe T."/>
            <person name="Gomi K."/>
            <person name="Tabuchi M."/>
            <person name="Akimitsu K."/>
            <person name="Kataoka I."/>
        </authorList>
    </citation>
    <scope>NUCLEOTIDE SEQUENCE [LARGE SCALE GENOMIC DNA]</scope>
    <source>
        <strain evidence="5">cv. Fuchu</strain>
    </source>
</reference>
<dbReference type="GO" id="GO:0004867">
    <property type="term" value="F:serine-type endopeptidase inhibitor activity"/>
    <property type="evidence" value="ECO:0007669"/>
    <property type="project" value="InterPro"/>
</dbReference>
<sequence length="209" mass="23033">MGRRSDNGCKREAVRQRETPAKALIKNRERRSMSPRVLTRALESTSPFVKKPTMDCPAKKPISNLNSPFCIQMVNQVILKQIAKGSNLVLSPLSFHVMLSLIAAGSTGRTLEQLLSHLESTSIDDLNKISSQSAVLTSMHSERNDLISSLIVSFANGLWVDRSFTLKPSFEKIVKGVYRAEAKEVDFANKETSGIVFFTGAVLNPLLVA</sequence>
<evidence type="ECO:0000313" key="4">
    <source>
        <dbReference type="EMBL" id="GFS30484.1"/>
    </source>
</evidence>
<dbReference type="InterPro" id="IPR023796">
    <property type="entry name" value="Serpin_dom"/>
</dbReference>
<dbReference type="Proteomes" id="UP000585474">
    <property type="component" value="Unassembled WGS sequence"/>
</dbReference>
<gene>
    <name evidence="4" type="ORF">Acr_00g0012130</name>
</gene>
<dbReference type="InterPro" id="IPR000215">
    <property type="entry name" value="Serpin_fam"/>
</dbReference>
<dbReference type="Pfam" id="PF00079">
    <property type="entry name" value="Serpin"/>
    <property type="match status" value="1"/>
</dbReference>
<organism evidence="4 5">
    <name type="scientific">Actinidia rufa</name>
    <dbReference type="NCBI Taxonomy" id="165716"/>
    <lineage>
        <taxon>Eukaryota</taxon>
        <taxon>Viridiplantae</taxon>
        <taxon>Streptophyta</taxon>
        <taxon>Embryophyta</taxon>
        <taxon>Tracheophyta</taxon>
        <taxon>Spermatophyta</taxon>
        <taxon>Magnoliopsida</taxon>
        <taxon>eudicotyledons</taxon>
        <taxon>Gunneridae</taxon>
        <taxon>Pentapetalae</taxon>
        <taxon>asterids</taxon>
        <taxon>Ericales</taxon>
        <taxon>Actinidiaceae</taxon>
        <taxon>Actinidia</taxon>
    </lineage>
</organism>
<evidence type="ECO:0000259" key="3">
    <source>
        <dbReference type="Pfam" id="PF00079"/>
    </source>
</evidence>
<dbReference type="EMBL" id="BJWL01000124">
    <property type="protein sequence ID" value="GFS30484.1"/>
    <property type="molecule type" value="Genomic_DNA"/>
</dbReference>
<dbReference type="Gene3D" id="3.30.497.10">
    <property type="entry name" value="Antithrombin, subunit I, domain 2"/>
    <property type="match status" value="1"/>
</dbReference>
<accession>A0A7J0DBG8</accession>
<evidence type="ECO:0000256" key="1">
    <source>
        <dbReference type="ARBA" id="ARBA00009500"/>
    </source>
</evidence>
<name>A0A7J0DBG8_9ERIC</name>
<comment type="caution">
    <text evidence="4">The sequence shown here is derived from an EMBL/GenBank/DDBJ whole genome shotgun (WGS) entry which is preliminary data.</text>
</comment>
<dbReference type="AlphaFoldDB" id="A0A7J0DBG8"/>
<dbReference type="OrthoDB" id="1063785at2759"/>
<evidence type="ECO:0000256" key="2">
    <source>
        <dbReference type="SAM" id="MobiDB-lite"/>
    </source>
</evidence>